<evidence type="ECO:0000313" key="1">
    <source>
        <dbReference type="EMBL" id="MFD0891301.1"/>
    </source>
</evidence>
<name>A0ABW3E7I8_9ACTN</name>
<comment type="caution">
    <text evidence="1">The sequence shown here is derived from an EMBL/GenBank/DDBJ whole genome shotgun (WGS) entry which is preliminary data.</text>
</comment>
<feature type="non-terminal residue" evidence="1">
    <location>
        <position position="227"/>
    </location>
</feature>
<keyword evidence="2" id="KW-1185">Reference proteome</keyword>
<organism evidence="1 2">
    <name type="scientific">Streptosporangium algeriense</name>
    <dbReference type="NCBI Taxonomy" id="1682748"/>
    <lineage>
        <taxon>Bacteria</taxon>
        <taxon>Bacillati</taxon>
        <taxon>Actinomycetota</taxon>
        <taxon>Actinomycetes</taxon>
        <taxon>Streptosporangiales</taxon>
        <taxon>Streptosporangiaceae</taxon>
        <taxon>Streptosporangium</taxon>
    </lineage>
</organism>
<dbReference type="EMBL" id="JBHTHX010003060">
    <property type="protein sequence ID" value="MFD0891301.1"/>
    <property type="molecule type" value="Genomic_DNA"/>
</dbReference>
<gene>
    <name evidence="1" type="ORF">ACFQ08_42705</name>
</gene>
<accession>A0ABW3E7I8</accession>
<protein>
    <submittedName>
        <fullName evidence="1">Uncharacterized protein</fullName>
    </submittedName>
</protein>
<dbReference type="Proteomes" id="UP001597024">
    <property type="component" value="Unassembled WGS sequence"/>
</dbReference>
<proteinExistence type="predicted"/>
<feature type="non-terminal residue" evidence="1">
    <location>
        <position position="1"/>
    </location>
</feature>
<sequence>LYGHGLLGRAAEVRSRDVRAMAGQQGFVFCATAWIGMSEEDVQHVTGVFRDLSAFGTVPDRLQQSLLNFILLGRAMTGRDGFTGHKAFRDERGRPLLDRRAGLVYDGNSQGGIAGGALVAVSPDVRNAVLGVAGMNYSTLLNRSTAFRPFQQIMDEAYPDRLTQQICFALMQMLWDRGETNGYAQHLTDDPLPGSPRHRVLLHVAYGDHQVAPVTAQVEARTIGARV</sequence>
<evidence type="ECO:0000313" key="2">
    <source>
        <dbReference type="Proteomes" id="UP001597024"/>
    </source>
</evidence>
<reference evidence="2" key="1">
    <citation type="journal article" date="2019" name="Int. J. Syst. Evol. Microbiol.">
        <title>The Global Catalogue of Microorganisms (GCM) 10K type strain sequencing project: providing services to taxonomists for standard genome sequencing and annotation.</title>
        <authorList>
            <consortium name="The Broad Institute Genomics Platform"/>
            <consortium name="The Broad Institute Genome Sequencing Center for Infectious Disease"/>
            <person name="Wu L."/>
            <person name="Ma J."/>
        </authorList>
    </citation>
    <scope>NUCLEOTIDE SEQUENCE [LARGE SCALE GENOMIC DNA]</scope>
    <source>
        <strain evidence="2">CCUG 62974</strain>
    </source>
</reference>